<dbReference type="OrthoDB" id="3018247at2759"/>
<keyword evidence="1" id="KW-0732">Signal</keyword>
<dbReference type="Proteomes" id="UP000559256">
    <property type="component" value="Unassembled WGS sequence"/>
</dbReference>
<name>A0A8H5CT53_9AGAR</name>
<comment type="caution">
    <text evidence="2">The sequence shown here is derived from an EMBL/GenBank/DDBJ whole genome shotgun (WGS) entry which is preliminary data.</text>
</comment>
<evidence type="ECO:0000313" key="2">
    <source>
        <dbReference type="EMBL" id="KAF5346598.1"/>
    </source>
</evidence>
<dbReference type="EMBL" id="JAACJM010000101">
    <property type="protein sequence ID" value="KAF5346598.1"/>
    <property type="molecule type" value="Genomic_DNA"/>
</dbReference>
<reference evidence="2 3" key="1">
    <citation type="journal article" date="2020" name="ISME J.">
        <title>Uncovering the hidden diversity of litter-decomposition mechanisms in mushroom-forming fungi.</title>
        <authorList>
            <person name="Floudas D."/>
            <person name="Bentzer J."/>
            <person name="Ahren D."/>
            <person name="Johansson T."/>
            <person name="Persson P."/>
            <person name="Tunlid A."/>
        </authorList>
    </citation>
    <scope>NUCLEOTIDE SEQUENCE [LARGE SCALE GENOMIC DNA]</scope>
    <source>
        <strain evidence="2 3">CBS 291.85</strain>
    </source>
</reference>
<sequence>MISNLSKLVTLVIVVAVTTSTGSTGTASAFDLGLRGFLGLKRQGQPATCDFVLAQSKAGTTTGDLDLIAEFSSAIGRQLALETRKQVFNQGRTFVENQDGTFNVHNVIAVDGLTAQETASILDAWVGQTKDGEEVDWTFQSAKCEA</sequence>
<accession>A0A8H5CT53</accession>
<feature type="signal peptide" evidence="1">
    <location>
        <begin position="1"/>
        <end position="20"/>
    </location>
</feature>
<evidence type="ECO:0000256" key="1">
    <source>
        <dbReference type="SAM" id="SignalP"/>
    </source>
</evidence>
<gene>
    <name evidence="2" type="ORF">D9758_013466</name>
</gene>
<organism evidence="2 3">
    <name type="scientific">Tetrapyrgos nigripes</name>
    <dbReference type="NCBI Taxonomy" id="182062"/>
    <lineage>
        <taxon>Eukaryota</taxon>
        <taxon>Fungi</taxon>
        <taxon>Dikarya</taxon>
        <taxon>Basidiomycota</taxon>
        <taxon>Agaricomycotina</taxon>
        <taxon>Agaricomycetes</taxon>
        <taxon>Agaricomycetidae</taxon>
        <taxon>Agaricales</taxon>
        <taxon>Marasmiineae</taxon>
        <taxon>Marasmiaceae</taxon>
        <taxon>Tetrapyrgos</taxon>
    </lineage>
</organism>
<proteinExistence type="predicted"/>
<feature type="chain" id="PRO_5034001945" evidence="1">
    <location>
        <begin position="21"/>
        <end position="146"/>
    </location>
</feature>
<protein>
    <submittedName>
        <fullName evidence="2">Uncharacterized protein</fullName>
    </submittedName>
</protein>
<evidence type="ECO:0000313" key="3">
    <source>
        <dbReference type="Proteomes" id="UP000559256"/>
    </source>
</evidence>
<dbReference type="AlphaFoldDB" id="A0A8H5CT53"/>
<keyword evidence="3" id="KW-1185">Reference proteome</keyword>